<dbReference type="RefSeq" id="XP_067063390.1">
    <property type="nucleotide sequence ID" value="XM_067203931.1"/>
</dbReference>
<feature type="region of interest" description="Disordered" evidence="1">
    <location>
        <begin position="169"/>
        <end position="205"/>
    </location>
</feature>
<evidence type="ECO:0000313" key="3">
    <source>
        <dbReference type="EMBL" id="KAG5479297.1"/>
    </source>
</evidence>
<accession>A0A836H4D8</accession>
<dbReference type="SUPFAM" id="SSF47473">
    <property type="entry name" value="EF-hand"/>
    <property type="match status" value="1"/>
</dbReference>
<reference evidence="3 4" key="1">
    <citation type="submission" date="2021-02" db="EMBL/GenBank/DDBJ databases">
        <title>Leishmania (Mundinia) orientalis Genome sequencing and assembly.</title>
        <authorList>
            <person name="Almutairi H."/>
            <person name="Gatherer D."/>
        </authorList>
    </citation>
    <scope>NUCLEOTIDE SEQUENCE [LARGE SCALE GENOMIC DNA]</scope>
    <source>
        <strain evidence="3">LSCM4</strain>
    </source>
</reference>
<dbReference type="KEGG" id="loi:92357865"/>
<comment type="caution">
    <text evidence="3">The sequence shown here is derived from an EMBL/GenBank/DDBJ whole genome shotgun (WGS) entry which is preliminary data.</text>
</comment>
<dbReference type="AlphaFoldDB" id="A0A836H4D8"/>
<evidence type="ECO:0000313" key="4">
    <source>
        <dbReference type="Proteomes" id="UP000674143"/>
    </source>
</evidence>
<dbReference type="GeneID" id="92357865"/>
<protein>
    <recommendedName>
        <fullName evidence="2">EF-hand domain-containing protein</fullName>
    </recommendedName>
</protein>
<evidence type="ECO:0000256" key="1">
    <source>
        <dbReference type="SAM" id="MobiDB-lite"/>
    </source>
</evidence>
<name>A0A836H4D8_9TRYP</name>
<organism evidence="3 4">
    <name type="scientific">Leishmania orientalis</name>
    <dbReference type="NCBI Taxonomy" id="2249476"/>
    <lineage>
        <taxon>Eukaryota</taxon>
        <taxon>Discoba</taxon>
        <taxon>Euglenozoa</taxon>
        <taxon>Kinetoplastea</taxon>
        <taxon>Metakinetoplastina</taxon>
        <taxon>Trypanosomatida</taxon>
        <taxon>Trypanosomatidae</taxon>
        <taxon>Leishmaniinae</taxon>
        <taxon>Leishmania</taxon>
    </lineage>
</organism>
<proteinExistence type="predicted"/>
<dbReference type="InterPro" id="IPR011992">
    <property type="entry name" value="EF-hand-dom_pair"/>
</dbReference>
<dbReference type="Pfam" id="PF13833">
    <property type="entry name" value="EF-hand_8"/>
    <property type="match status" value="1"/>
</dbReference>
<feature type="domain" description="EF-hand" evidence="2">
    <location>
        <begin position="88"/>
        <end position="140"/>
    </location>
</feature>
<dbReference type="Proteomes" id="UP000674143">
    <property type="component" value="Chromosome 22"/>
</dbReference>
<dbReference type="InterPro" id="IPR002048">
    <property type="entry name" value="EF_hand_dom"/>
</dbReference>
<keyword evidence="4" id="KW-1185">Reference proteome</keyword>
<feature type="compositionally biased region" description="Basic residues" evidence="1">
    <location>
        <begin position="196"/>
        <end position="205"/>
    </location>
</feature>
<dbReference type="GO" id="GO:0005509">
    <property type="term" value="F:calcium ion binding"/>
    <property type="evidence" value="ECO:0007669"/>
    <property type="project" value="InterPro"/>
</dbReference>
<dbReference type="Gene3D" id="1.10.238.10">
    <property type="entry name" value="EF-hand"/>
    <property type="match status" value="1"/>
</dbReference>
<evidence type="ECO:0000259" key="2">
    <source>
        <dbReference type="Pfam" id="PF13833"/>
    </source>
</evidence>
<feature type="compositionally biased region" description="Basic and acidic residues" evidence="1">
    <location>
        <begin position="169"/>
        <end position="180"/>
    </location>
</feature>
<gene>
    <name evidence="3" type="ORF">LSCM4_01889</name>
</gene>
<dbReference type="EMBL" id="JAFHLR010000022">
    <property type="protein sequence ID" value="KAG5479297.1"/>
    <property type="molecule type" value="Genomic_DNA"/>
</dbReference>
<dbReference type="SMR" id="A0A836H4D8"/>
<sequence length="205" mass="22910">MPISAVDAFEHHQVTREDGITVLPKYMVTVAALEAGYCPASPTIDEAMKNALYPGQMTSEEFTELCDRNKSSFLSAEYMAKCVVLVAPSGVITRRSMEEIMDKLSLKEGGLADEEVEALFTTLDINNKGAITAQRFMRALYGDEGVHCLAERRRLEYEEAVRLRKAAEKLRMEEEEKRNETASPEGDFNGQGKREEKKKKASACC</sequence>